<organism evidence="3 4">
    <name type="scientific">Medicago truncatula</name>
    <name type="common">Barrel medic</name>
    <name type="synonym">Medicago tribuloides</name>
    <dbReference type="NCBI Taxonomy" id="3880"/>
    <lineage>
        <taxon>Eukaryota</taxon>
        <taxon>Viridiplantae</taxon>
        <taxon>Streptophyta</taxon>
        <taxon>Embryophyta</taxon>
        <taxon>Tracheophyta</taxon>
        <taxon>Spermatophyta</taxon>
        <taxon>Magnoliopsida</taxon>
        <taxon>eudicotyledons</taxon>
        <taxon>Gunneridae</taxon>
        <taxon>Pentapetalae</taxon>
        <taxon>rosids</taxon>
        <taxon>fabids</taxon>
        <taxon>Fabales</taxon>
        <taxon>Fabaceae</taxon>
        <taxon>Papilionoideae</taxon>
        <taxon>50 kb inversion clade</taxon>
        <taxon>NPAAA clade</taxon>
        <taxon>Hologalegina</taxon>
        <taxon>IRL clade</taxon>
        <taxon>Trifolieae</taxon>
        <taxon>Medicago</taxon>
    </lineage>
</organism>
<name>A0A396HHG5_MEDTR</name>
<dbReference type="Proteomes" id="UP000265566">
    <property type="component" value="Chromosome 6"/>
</dbReference>
<keyword evidence="2" id="KW-1133">Transmembrane helix</keyword>
<gene>
    <name evidence="3" type="ORF">MtrunA17_Chr6g0483291</name>
</gene>
<sequence>MKIGKKEIIEESKKQLWLAGPMIFVCVFQNSLQIISLMFVGHLDHELLLAGASLAISFVNVTGFNVLLNFQSSFN</sequence>
<evidence type="ECO:0000256" key="2">
    <source>
        <dbReference type="SAM" id="Phobius"/>
    </source>
</evidence>
<dbReference type="InterPro" id="IPR002528">
    <property type="entry name" value="MATE_fam"/>
</dbReference>
<dbReference type="Gramene" id="rna37394">
    <property type="protein sequence ID" value="RHN52696.1"/>
    <property type="gene ID" value="gene37394"/>
</dbReference>
<feature type="transmembrane region" description="Helical" evidence="2">
    <location>
        <begin position="16"/>
        <end position="41"/>
    </location>
</feature>
<keyword evidence="2" id="KW-0812">Transmembrane</keyword>
<comment type="similarity">
    <text evidence="1">Belongs to the multi antimicrobial extrusion (MATE) (TC 2.A.66.1) family.</text>
</comment>
<feature type="transmembrane region" description="Helical" evidence="2">
    <location>
        <begin position="47"/>
        <end position="68"/>
    </location>
</feature>
<reference evidence="4" key="1">
    <citation type="journal article" date="2018" name="Nat. Plants">
        <title>Whole-genome landscape of Medicago truncatula symbiotic genes.</title>
        <authorList>
            <person name="Pecrix Y."/>
            <person name="Staton S.E."/>
            <person name="Sallet E."/>
            <person name="Lelandais-Briere C."/>
            <person name="Moreau S."/>
            <person name="Carrere S."/>
            <person name="Blein T."/>
            <person name="Jardinaud M.F."/>
            <person name="Latrasse D."/>
            <person name="Zouine M."/>
            <person name="Zahm M."/>
            <person name="Kreplak J."/>
            <person name="Mayjonade B."/>
            <person name="Satge C."/>
            <person name="Perez M."/>
            <person name="Cauet S."/>
            <person name="Marande W."/>
            <person name="Chantry-Darmon C."/>
            <person name="Lopez-Roques C."/>
            <person name="Bouchez O."/>
            <person name="Berard A."/>
            <person name="Debelle F."/>
            <person name="Munos S."/>
            <person name="Bendahmane A."/>
            <person name="Berges H."/>
            <person name="Niebel A."/>
            <person name="Buitink J."/>
            <person name="Frugier F."/>
            <person name="Benhamed M."/>
            <person name="Crespi M."/>
            <person name="Gouzy J."/>
            <person name="Gamas P."/>
        </authorList>
    </citation>
    <scope>NUCLEOTIDE SEQUENCE [LARGE SCALE GENOMIC DNA]</scope>
    <source>
        <strain evidence="4">cv. Jemalong A17</strain>
    </source>
</reference>
<dbReference type="GO" id="GO:0042910">
    <property type="term" value="F:xenobiotic transmembrane transporter activity"/>
    <property type="evidence" value="ECO:0007669"/>
    <property type="project" value="InterPro"/>
</dbReference>
<dbReference type="GO" id="GO:0016020">
    <property type="term" value="C:membrane"/>
    <property type="evidence" value="ECO:0007669"/>
    <property type="project" value="InterPro"/>
</dbReference>
<protein>
    <submittedName>
        <fullName evidence="3">Putative multi antimicrobial extrusion protein</fullName>
    </submittedName>
</protein>
<proteinExistence type="inferred from homology"/>
<comment type="caution">
    <text evidence="3">The sequence shown here is derived from an EMBL/GenBank/DDBJ whole genome shotgun (WGS) entry which is preliminary data.</text>
</comment>
<dbReference type="GO" id="GO:0015297">
    <property type="term" value="F:antiporter activity"/>
    <property type="evidence" value="ECO:0007669"/>
    <property type="project" value="InterPro"/>
</dbReference>
<evidence type="ECO:0000313" key="4">
    <source>
        <dbReference type="Proteomes" id="UP000265566"/>
    </source>
</evidence>
<dbReference type="Pfam" id="PF01554">
    <property type="entry name" value="MatE"/>
    <property type="match status" value="1"/>
</dbReference>
<evidence type="ECO:0000313" key="3">
    <source>
        <dbReference type="EMBL" id="RHN52696.1"/>
    </source>
</evidence>
<dbReference type="AlphaFoldDB" id="A0A396HHG5"/>
<accession>A0A396HHG5</accession>
<keyword evidence="2" id="KW-0472">Membrane</keyword>
<evidence type="ECO:0000256" key="1">
    <source>
        <dbReference type="ARBA" id="ARBA00010199"/>
    </source>
</evidence>
<dbReference type="PANTHER" id="PTHR11206">
    <property type="entry name" value="MULTIDRUG RESISTANCE PROTEIN"/>
    <property type="match status" value="1"/>
</dbReference>
<dbReference type="EMBL" id="PSQE01000006">
    <property type="protein sequence ID" value="RHN52696.1"/>
    <property type="molecule type" value="Genomic_DNA"/>
</dbReference>